<gene>
    <name evidence="2" type="ORF">PIB30_021605</name>
</gene>
<proteinExistence type="predicted"/>
<sequence length="164" mass="18609">METLQAHCHVLVNCKAVEQFVKYYQEDRFRVAELDEALYAFRQDTTSDFKIPASSTFTSNTARPSQGRGRGKGRGGRSQTGRGQRSRSKLQCSYCSQTGHTVDNCYKKHGYPPNFKQKFENNMNSPILNCMTAVDNTEDVLEDLSEHHNQVARGEITSTEFTLE</sequence>
<keyword evidence="3" id="KW-1185">Reference proteome</keyword>
<protein>
    <submittedName>
        <fullName evidence="2">Uncharacterized protein</fullName>
    </submittedName>
</protein>
<comment type="caution">
    <text evidence="2">The sequence shown here is derived from an EMBL/GenBank/DDBJ whole genome shotgun (WGS) entry which is preliminary data.</text>
</comment>
<evidence type="ECO:0000313" key="2">
    <source>
        <dbReference type="EMBL" id="MED6169473.1"/>
    </source>
</evidence>
<feature type="compositionally biased region" description="Polar residues" evidence="1">
    <location>
        <begin position="52"/>
        <end position="62"/>
    </location>
</feature>
<organism evidence="2 3">
    <name type="scientific">Stylosanthes scabra</name>
    <dbReference type="NCBI Taxonomy" id="79078"/>
    <lineage>
        <taxon>Eukaryota</taxon>
        <taxon>Viridiplantae</taxon>
        <taxon>Streptophyta</taxon>
        <taxon>Embryophyta</taxon>
        <taxon>Tracheophyta</taxon>
        <taxon>Spermatophyta</taxon>
        <taxon>Magnoliopsida</taxon>
        <taxon>eudicotyledons</taxon>
        <taxon>Gunneridae</taxon>
        <taxon>Pentapetalae</taxon>
        <taxon>rosids</taxon>
        <taxon>fabids</taxon>
        <taxon>Fabales</taxon>
        <taxon>Fabaceae</taxon>
        <taxon>Papilionoideae</taxon>
        <taxon>50 kb inversion clade</taxon>
        <taxon>dalbergioids sensu lato</taxon>
        <taxon>Dalbergieae</taxon>
        <taxon>Pterocarpus clade</taxon>
        <taxon>Stylosanthes</taxon>
    </lineage>
</organism>
<dbReference type="Proteomes" id="UP001341840">
    <property type="component" value="Unassembled WGS sequence"/>
</dbReference>
<evidence type="ECO:0000256" key="1">
    <source>
        <dbReference type="SAM" id="MobiDB-lite"/>
    </source>
</evidence>
<dbReference type="InterPro" id="IPR036875">
    <property type="entry name" value="Znf_CCHC_sf"/>
</dbReference>
<dbReference type="EMBL" id="JASCZI010151106">
    <property type="protein sequence ID" value="MED6169473.1"/>
    <property type="molecule type" value="Genomic_DNA"/>
</dbReference>
<dbReference type="PANTHER" id="PTHR34222:SF99">
    <property type="entry name" value="PROTEIN, PUTATIVE-RELATED"/>
    <property type="match status" value="1"/>
</dbReference>
<dbReference type="Pfam" id="PF16588">
    <property type="entry name" value="zf-C2H2_10"/>
    <property type="match status" value="1"/>
</dbReference>
<feature type="region of interest" description="Disordered" evidence="1">
    <location>
        <begin position="52"/>
        <end position="88"/>
    </location>
</feature>
<reference evidence="2 3" key="1">
    <citation type="journal article" date="2023" name="Plants (Basel)">
        <title>Bridging the Gap: Combining Genomics and Transcriptomics Approaches to Understand Stylosanthes scabra, an Orphan Legume from the Brazilian Caatinga.</title>
        <authorList>
            <person name="Ferreira-Neto J.R.C."/>
            <person name="da Silva M.D."/>
            <person name="Binneck E."/>
            <person name="de Melo N.F."/>
            <person name="da Silva R.H."/>
            <person name="de Melo A.L.T.M."/>
            <person name="Pandolfi V."/>
            <person name="Bustamante F.O."/>
            <person name="Brasileiro-Vidal A.C."/>
            <person name="Benko-Iseppon A.M."/>
        </authorList>
    </citation>
    <scope>NUCLEOTIDE SEQUENCE [LARGE SCALE GENOMIC DNA]</scope>
    <source>
        <tissue evidence="2">Leaves</tissue>
    </source>
</reference>
<dbReference type="PANTHER" id="PTHR34222">
    <property type="entry name" value="GAG_PRE-INTEGRS DOMAIN-CONTAINING PROTEIN"/>
    <property type="match status" value="1"/>
</dbReference>
<name>A0ABU6VBZ3_9FABA</name>
<evidence type="ECO:0000313" key="3">
    <source>
        <dbReference type="Proteomes" id="UP001341840"/>
    </source>
</evidence>
<accession>A0ABU6VBZ3</accession>
<dbReference type="SUPFAM" id="SSF57756">
    <property type="entry name" value="Retrovirus zinc finger-like domains"/>
    <property type="match status" value="1"/>
</dbReference>